<evidence type="ECO:0000256" key="17">
    <source>
        <dbReference type="ARBA" id="ARBA00033235"/>
    </source>
</evidence>
<evidence type="ECO:0000256" key="20">
    <source>
        <dbReference type="PIRSR" id="PIRSR000732-2"/>
    </source>
</evidence>
<dbReference type="InterPro" id="IPR024692">
    <property type="entry name" value="PTS_EI"/>
</dbReference>
<dbReference type="Gene3D" id="1.10.274.10">
    <property type="entry name" value="PtsI, HPr-binding domain"/>
    <property type="match status" value="1"/>
</dbReference>
<feature type="binding site" evidence="20">
    <location>
        <position position="490"/>
    </location>
    <ligand>
        <name>phosphoenolpyruvate</name>
        <dbReference type="ChEBI" id="CHEBI:58702"/>
    </ligand>
</feature>
<dbReference type="InterPro" id="IPR008279">
    <property type="entry name" value="PEP-util_enz_mobile_dom"/>
</dbReference>
<evidence type="ECO:0000256" key="18">
    <source>
        <dbReference type="PIRNR" id="PIRNR000732"/>
    </source>
</evidence>
<comment type="cofactor">
    <cofactor evidence="2 18 21">
        <name>Mg(2+)</name>
        <dbReference type="ChEBI" id="CHEBI:18420"/>
    </cofactor>
</comment>
<dbReference type="InterPro" id="IPR040442">
    <property type="entry name" value="Pyrv_kinase-like_dom_sf"/>
</dbReference>
<dbReference type="GO" id="GO:0046872">
    <property type="term" value="F:metal ion binding"/>
    <property type="evidence" value="ECO:0007669"/>
    <property type="project" value="UniProtKB-KW"/>
</dbReference>
<feature type="binding site" evidence="21">
    <location>
        <position position="480"/>
    </location>
    <ligand>
        <name>Mg(2+)</name>
        <dbReference type="ChEBI" id="CHEBI:18420"/>
    </ligand>
</feature>
<dbReference type="PANTHER" id="PTHR46244">
    <property type="entry name" value="PHOSPHOENOLPYRUVATE-PROTEIN PHOSPHOTRANSFERASE"/>
    <property type="match status" value="1"/>
</dbReference>
<keyword evidence="14 18" id="KW-0479">Metal-binding</keyword>
<dbReference type="InterPro" id="IPR023151">
    <property type="entry name" value="PEP_util_CS"/>
</dbReference>
<feature type="domain" description="PEP-utilising enzyme mobile" evidence="22">
    <location>
        <begin position="176"/>
        <end position="248"/>
    </location>
</feature>
<feature type="binding site" evidence="21">
    <location>
        <position position="456"/>
    </location>
    <ligand>
        <name>Mg(2+)</name>
        <dbReference type="ChEBI" id="CHEBI:18420"/>
    </ligand>
</feature>
<dbReference type="SUPFAM" id="SSF47831">
    <property type="entry name" value="Enzyme I of the PEP:sugar phosphotransferase system HPr-binding (sub)domain"/>
    <property type="match status" value="1"/>
</dbReference>
<feature type="active site" description="Proton donor" evidence="19">
    <location>
        <position position="527"/>
    </location>
</feature>
<dbReference type="PRINTS" id="PR01736">
    <property type="entry name" value="PHPHTRNFRASE"/>
</dbReference>
<dbReference type="Proteomes" id="UP000072083">
    <property type="component" value="Unassembled WGS sequence"/>
</dbReference>
<comment type="subunit">
    <text evidence="6">Homodimer.</text>
</comment>
<evidence type="ECO:0000313" key="26">
    <source>
        <dbReference type="Proteomes" id="UP000072083"/>
    </source>
</evidence>
<feature type="binding site" evidence="20">
    <location>
        <position position="319"/>
    </location>
    <ligand>
        <name>phosphoenolpyruvate</name>
        <dbReference type="ChEBI" id="CHEBI:58702"/>
    </ligand>
</feature>
<comment type="subcellular location">
    <subcellularLocation>
        <location evidence="4 18">Cytoplasm</location>
    </subcellularLocation>
</comment>
<evidence type="ECO:0000313" key="25">
    <source>
        <dbReference type="EMBL" id="CYU77939.1"/>
    </source>
</evidence>
<feature type="domain" description="PEP-utilising enzyme C-terminal" evidence="23">
    <location>
        <begin position="273"/>
        <end position="566"/>
    </location>
</feature>
<dbReference type="SUPFAM" id="SSF51621">
    <property type="entry name" value="Phosphoenolpyruvate/pyruvate domain"/>
    <property type="match status" value="1"/>
</dbReference>
<dbReference type="Pfam" id="PF02896">
    <property type="entry name" value="PEP-utilizers_C"/>
    <property type="match status" value="1"/>
</dbReference>
<dbReference type="SUPFAM" id="SSF52009">
    <property type="entry name" value="Phosphohistidine domain"/>
    <property type="match status" value="1"/>
</dbReference>
<dbReference type="GO" id="GO:0009401">
    <property type="term" value="P:phosphoenolpyruvate-dependent sugar phosphotransferase system"/>
    <property type="evidence" value="ECO:0007669"/>
    <property type="project" value="UniProtKB-KW"/>
</dbReference>
<dbReference type="FunFam" id="3.20.20.60:FF:000007">
    <property type="entry name" value="Phosphoenolpyruvate-protein phosphotransferase"/>
    <property type="match status" value="1"/>
</dbReference>
<sequence length="598" mass="65746">MLTMQSQLSLKQWKKKDWHKKMTEMLKGIAASDGVAVAKAYLLVQPDLSFETVTVEDTNAEEARLDAALAASQNELSLIRENAVASLGEEAAAVFDAHLMVLSDPEMIGQIKETIRAKKTNAETGLKEVTDMFIAIFEGMEDNPYMQERAADIRDVAKRVLAHLLGVRLPNPATIDEESIVIAHDLTPSDTAQLNKQFVKAFVTNIGGRTSHSAIMARTLEIAAVLGTNNITEIVKDGDVLAVNGITGDVVINPSEEVIAEFKAAGEAYAKQKAEWALLKDAQTVTADGKHFELAANIGTPKDVEGVNDNGAEAVGLYRTEFLYMDSQDFPTEDEQYEAYKAVLEGMNGKPVVVRTMDIGGDKELPYFDLPHEMNPFLGFRALRISISETGNQMFRTQLRALLRSSVHGKLRIMFPMVALLTEFRAAKAILDEEKANLLAEGVAVADDIQVGIMIEIPAAAMLADQFAKEVDFFSIGTNDLIQYTMAADRMNEQVSYLYQPYNPSILRLINNVIKAAHAEGKWAGMCGEMAGDQQAVPLLVGMGLDEFSMSATSVLRTRSLMKKLDTAKMEEYAHRALTECATAEEVLELQKEYVDFD</sequence>
<comment type="similarity">
    <text evidence="5 18">Belongs to the PEP-utilizing enzyme family.</text>
</comment>
<reference evidence="25 26" key="1">
    <citation type="submission" date="2016-02" db="EMBL/GenBank/DDBJ databases">
        <authorList>
            <consortium name="Pathogen Informatics"/>
        </authorList>
    </citation>
    <scope>NUCLEOTIDE SEQUENCE [LARGE SCALE GENOMIC DNA]</scope>
    <source>
        <strain evidence="25 26">LSS44</strain>
    </source>
</reference>
<evidence type="ECO:0000256" key="15">
    <source>
        <dbReference type="ARBA" id="ARBA00022777"/>
    </source>
</evidence>
<keyword evidence="11 18" id="KW-0762">Sugar transport</keyword>
<proteinExistence type="inferred from homology"/>
<evidence type="ECO:0000256" key="9">
    <source>
        <dbReference type="ARBA" id="ARBA00022448"/>
    </source>
</evidence>
<comment type="catalytic activity">
    <reaction evidence="1 18">
        <text>L-histidyl-[protein] + phosphoenolpyruvate = N(pros)-phospho-L-histidyl-[protein] + pyruvate</text>
        <dbReference type="Rhea" id="RHEA:23880"/>
        <dbReference type="Rhea" id="RHEA-COMP:9745"/>
        <dbReference type="Rhea" id="RHEA-COMP:9746"/>
        <dbReference type="ChEBI" id="CHEBI:15361"/>
        <dbReference type="ChEBI" id="CHEBI:29979"/>
        <dbReference type="ChEBI" id="CHEBI:58702"/>
        <dbReference type="ChEBI" id="CHEBI:64837"/>
        <dbReference type="EC" id="2.7.3.9"/>
    </reaction>
</comment>
<evidence type="ECO:0000256" key="13">
    <source>
        <dbReference type="ARBA" id="ARBA00022683"/>
    </source>
</evidence>
<dbReference type="EMBL" id="FIGZ01000006">
    <property type="protein sequence ID" value="CYU77939.1"/>
    <property type="molecule type" value="Genomic_DNA"/>
</dbReference>
<keyword evidence="9 18" id="KW-0813">Transport</keyword>
<dbReference type="InterPro" id="IPR036637">
    <property type="entry name" value="Phosphohistidine_dom_sf"/>
</dbReference>
<dbReference type="InterPro" id="IPR000121">
    <property type="entry name" value="PEP_util_C"/>
</dbReference>
<keyword evidence="10 18" id="KW-0963">Cytoplasm</keyword>
<gene>
    <name evidence="25" type="primary">ptsI</name>
    <name evidence="25" type="ORF">ERS132406_00780</name>
</gene>
<feature type="domain" description="Phosphotransferase system enzyme I N-terminal" evidence="24">
    <location>
        <begin position="27"/>
        <end position="149"/>
    </location>
</feature>
<dbReference type="GO" id="GO:0005737">
    <property type="term" value="C:cytoplasm"/>
    <property type="evidence" value="ECO:0007669"/>
    <property type="project" value="UniProtKB-SubCell"/>
</dbReference>
<dbReference type="Gene3D" id="3.20.20.60">
    <property type="entry name" value="Phosphoenolpyruvate-binding domains"/>
    <property type="match status" value="1"/>
</dbReference>
<keyword evidence="13 18" id="KW-0598">Phosphotransferase system</keyword>
<evidence type="ECO:0000256" key="3">
    <source>
        <dbReference type="ARBA" id="ARBA00002728"/>
    </source>
</evidence>
<dbReference type="PROSITE" id="PS00370">
    <property type="entry name" value="PEP_ENZYMES_PHOS_SITE"/>
    <property type="match status" value="1"/>
</dbReference>
<dbReference type="NCBIfam" id="TIGR01417">
    <property type="entry name" value="PTS_I_fam"/>
    <property type="match status" value="1"/>
</dbReference>
<dbReference type="InterPro" id="IPR036618">
    <property type="entry name" value="PtsI_HPr-bd_sf"/>
</dbReference>
<keyword evidence="12 18" id="KW-0808">Transferase</keyword>
<dbReference type="AlphaFoldDB" id="A0A0Z8UTJ2"/>
<keyword evidence="16 18" id="KW-0460">Magnesium</keyword>
<evidence type="ECO:0000256" key="21">
    <source>
        <dbReference type="PIRSR" id="PIRSR000732-3"/>
    </source>
</evidence>
<evidence type="ECO:0000259" key="24">
    <source>
        <dbReference type="Pfam" id="PF05524"/>
    </source>
</evidence>
<comment type="function">
    <text evidence="3 18">General (non sugar-specific) component of the phosphoenolpyruvate-dependent sugar phosphotransferase system (sugar PTS). This major carbohydrate active-transport system catalyzes the phosphorylation of incoming sugar substrates concomitantly with their translocation across the cell membrane. Enzyme I transfers the phosphoryl group from phosphoenolpyruvate (PEP) to the phosphoryl carrier protein (HPr).</text>
</comment>
<evidence type="ECO:0000256" key="7">
    <source>
        <dbReference type="ARBA" id="ARBA00012232"/>
    </source>
</evidence>
<protein>
    <recommendedName>
        <fullName evidence="8 18">Phosphoenolpyruvate-protein phosphotransferase</fullName>
        <ecNumber evidence="7 18">2.7.3.9</ecNumber>
    </recommendedName>
    <alternativeName>
        <fullName evidence="17 18">Phosphotransferase system, enzyme I</fullName>
    </alternativeName>
</protein>
<evidence type="ECO:0000259" key="22">
    <source>
        <dbReference type="Pfam" id="PF00391"/>
    </source>
</evidence>
<evidence type="ECO:0000259" key="23">
    <source>
        <dbReference type="Pfam" id="PF02896"/>
    </source>
</evidence>
<evidence type="ECO:0000256" key="5">
    <source>
        <dbReference type="ARBA" id="ARBA00007837"/>
    </source>
</evidence>
<dbReference type="InterPro" id="IPR018274">
    <property type="entry name" value="PEP_util_AS"/>
</dbReference>
<feature type="active site" description="Tele-phosphohistidine intermediate" evidence="19">
    <location>
        <position position="212"/>
    </location>
</feature>
<dbReference type="InterPro" id="IPR050499">
    <property type="entry name" value="PEP-utilizing_PTS_enzyme"/>
</dbReference>
<evidence type="ECO:0000256" key="14">
    <source>
        <dbReference type="ARBA" id="ARBA00022723"/>
    </source>
</evidence>
<evidence type="ECO:0000256" key="19">
    <source>
        <dbReference type="PIRSR" id="PIRSR000732-1"/>
    </source>
</evidence>
<evidence type="ECO:0000256" key="1">
    <source>
        <dbReference type="ARBA" id="ARBA00000683"/>
    </source>
</evidence>
<feature type="binding site" evidence="20">
    <location>
        <position position="355"/>
    </location>
    <ligand>
        <name>phosphoenolpyruvate</name>
        <dbReference type="ChEBI" id="CHEBI:58702"/>
    </ligand>
</feature>
<evidence type="ECO:0000256" key="12">
    <source>
        <dbReference type="ARBA" id="ARBA00022679"/>
    </source>
</evidence>
<dbReference type="GO" id="GO:0016301">
    <property type="term" value="F:kinase activity"/>
    <property type="evidence" value="ECO:0007669"/>
    <property type="project" value="UniProtKB-KW"/>
</dbReference>
<dbReference type="InterPro" id="IPR008731">
    <property type="entry name" value="PTS_EIN"/>
</dbReference>
<dbReference type="PANTHER" id="PTHR46244:SF3">
    <property type="entry name" value="PHOSPHOENOLPYRUVATE-PROTEIN PHOSPHOTRANSFERASE"/>
    <property type="match status" value="1"/>
</dbReference>
<accession>A0A0Z8UTJ2</accession>
<name>A0A0Z8UTJ2_STRSU</name>
<evidence type="ECO:0000256" key="4">
    <source>
        <dbReference type="ARBA" id="ARBA00004496"/>
    </source>
</evidence>
<evidence type="ECO:0000256" key="16">
    <source>
        <dbReference type="ARBA" id="ARBA00022842"/>
    </source>
</evidence>
<keyword evidence="15 18" id="KW-0418">Kinase</keyword>
<dbReference type="Gene3D" id="3.50.30.10">
    <property type="entry name" value="Phosphohistidine domain"/>
    <property type="match status" value="1"/>
</dbReference>
<dbReference type="EC" id="2.7.3.9" evidence="7 18"/>
<dbReference type="Pfam" id="PF05524">
    <property type="entry name" value="PEP-utilisers_N"/>
    <property type="match status" value="1"/>
</dbReference>
<dbReference type="InterPro" id="IPR015813">
    <property type="entry name" value="Pyrv/PenolPyrv_kinase-like_dom"/>
</dbReference>
<feature type="binding site" evidence="20">
    <location>
        <begin position="479"/>
        <end position="480"/>
    </location>
    <ligand>
        <name>phosphoenolpyruvate</name>
        <dbReference type="ChEBI" id="CHEBI:58702"/>
    </ligand>
</feature>
<dbReference type="Pfam" id="PF00391">
    <property type="entry name" value="PEP-utilizers"/>
    <property type="match status" value="1"/>
</dbReference>
<dbReference type="FunFam" id="1.10.274.10:FF:000001">
    <property type="entry name" value="Phosphoenolpyruvate-protein phosphotransferase"/>
    <property type="match status" value="1"/>
</dbReference>
<evidence type="ECO:0000256" key="10">
    <source>
        <dbReference type="ARBA" id="ARBA00022490"/>
    </source>
</evidence>
<dbReference type="GO" id="GO:0008965">
    <property type="term" value="F:phosphoenolpyruvate-protein phosphotransferase activity"/>
    <property type="evidence" value="ECO:0007669"/>
    <property type="project" value="UniProtKB-EC"/>
</dbReference>
<dbReference type="PROSITE" id="PS00742">
    <property type="entry name" value="PEP_ENZYMES_2"/>
    <property type="match status" value="1"/>
</dbReference>
<evidence type="ECO:0000256" key="11">
    <source>
        <dbReference type="ARBA" id="ARBA00022597"/>
    </source>
</evidence>
<evidence type="ECO:0000256" key="6">
    <source>
        <dbReference type="ARBA" id="ARBA00011738"/>
    </source>
</evidence>
<dbReference type="InterPro" id="IPR006318">
    <property type="entry name" value="PTS_EI-like"/>
</dbReference>
<dbReference type="PIRSF" id="PIRSF000732">
    <property type="entry name" value="PTS_enzyme_I"/>
    <property type="match status" value="1"/>
</dbReference>
<evidence type="ECO:0000256" key="2">
    <source>
        <dbReference type="ARBA" id="ARBA00001946"/>
    </source>
</evidence>
<evidence type="ECO:0000256" key="8">
    <source>
        <dbReference type="ARBA" id="ARBA00016544"/>
    </source>
</evidence>
<organism evidence="25 26">
    <name type="scientific">Streptococcus suis</name>
    <dbReference type="NCBI Taxonomy" id="1307"/>
    <lineage>
        <taxon>Bacteria</taxon>
        <taxon>Bacillati</taxon>
        <taxon>Bacillota</taxon>
        <taxon>Bacilli</taxon>
        <taxon>Lactobacillales</taxon>
        <taxon>Streptococcaceae</taxon>
        <taxon>Streptococcus</taxon>
    </lineage>
</organism>